<organism evidence="1">
    <name type="scientific">uncultured Pseudonocardia sp</name>
    <dbReference type="NCBI Taxonomy" id="211455"/>
    <lineage>
        <taxon>Bacteria</taxon>
        <taxon>Bacillati</taxon>
        <taxon>Actinomycetota</taxon>
        <taxon>Actinomycetes</taxon>
        <taxon>Pseudonocardiales</taxon>
        <taxon>Pseudonocardiaceae</taxon>
        <taxon>Pseudonocardia</taxon>
        <taxon>environmental samples</taxon>
    </lineage>
</organism>
<name>A0A6J4P0E9_9PSEU</name>
<reference evidence="1" key="1">
    <citation type="submission" date="2020-02" db="EMBL/GenBank/DDBJ databases">
        <authorList>
            <person name="Meier V. D."/>
        </authorList>
    </citation>
    <scope>NUCLEOTIDE SEQUENCE</scope>
    <source>
        <strain evidence="1">AVDCRST_MAG66</strain>
    </source>
</reference>
<dbReference type="AlphaFoldDB" id="A0A6J4P0E9"/>
<proteinExistence type="predicted"/>
<accession>A0A6J4P0E9</accession>
<evidence type="ECO:0000313" key="1">
    <source>
        <dbReference type="EMBL" id="CAA9400338.1"/>
    </source>
</evidence>
<gene>
    <name evidence="1" type="ORF">AVDCRST_MAG66-1425</name>
</gene>
<dbReference type="EMBL" id="CADCUS010000209">
    <property type="protein sequence ID" value="CAA9400338.1"/>
    <property type="molecule type" value="Genomic_DNA"/>
</dbReference>
<sequence length="43" mass="4683">MLAPDVARFRPEEVDSVIDVVATTAEAEVAVVLNQVGDRRWAS</sequence>
<protein>
    <submittedName>
        <fullName evidence="1">Uncharacterized protein</fullName>
    </submittedName>
</protein>
<feature type="non-terminal residue" evidence="1">
    <location>
        <position position="43"/>
    </location>
</feature>